<dbReference type="InterPro" id="IPR036465">
    <property type="entry name" value="vWFA_dom_sf"/>
</dbReference>
<dbReference type="SUPFAM" id="SSF53300">
    <property type="entry name" value="vWA-like"/>
    <property type="match status" value="1"/>
</dbReference>
<evidence type="ECO:0000313" key="3">
    <source>
        <dbReference type="EMBL" id="PIR70376.1"/>
    </source>
</evidence>
<keyword evidence="1" id="KW-0812">Transmembrane</keyword>
<dbReference type="Proteomes" id="UP000229383">
    <property type="component" value="Unassembled WGS sequence"/>
</dbReference>
<evidence type="ECO:0000259" key="2">
    <source>
        <dbReference type="PROSITE" id="PS50234"/>
    </source>
</evidence>
<accession>A0A2H0TFP3</accession>
<comment type="caution">
    <text evidence="3">The sequence shown here is derived from an EMBL/GenBank/DDBJ whole genome shotgun (WGS) entry which is preliminary data.</text>
</comment>
<protein>
    <recommendedName>
        <fullName evidence="2">VWFA domain-containing protein</fullName>
    </recommendedName>
</protein>
<dbReference type="PROSITE" id="PS50234">
    <property type="entry name" value="VWFA"/>
    <property type="match status" value="1"/>
</dbReference>
<proteinExistence type="predicted"/>
<evidence type="ECO:0000256" key="1">
    <source>
        <dbReference type="SAM" id="Phobius"/>
    </source>
</evidence>
<reference evidence="4" key="1">
    <citation type="submission" date="2017-09" db="EMBL/GenBank/DDBJ databases">
        <title>Depth-based differentiation of microbial function through sediment-hosted aquifers and enrichment of novel symbionts in the deep terrestrial subsurface.</title>
        <authorList>
            <person name="Probst A.J."/>
            <person name="Ladd B."/>
            <person name="Jarett J.K."/>
            <person name="Geller-Mcgrath D.E."/>
            <person name="Sieber C.M.K."/>
            <person name="Emerson J.B."/>
            <person name="Anantharaman K."/>
            <person name="Thomas B.C."/>
            <person name="Malmstrom R."/>
            <person name="Stieglmeier M."/>
            <person name="Klingl A."/>
            <person name="Woyke T."/>
            <person name="Ryan C.M."/>
            <person name="Banfield J.F."/>
        </authorList>
    </citation>
    <scope>NUCLEOTIDE SEQUENCE [LARGE SCALE GENOMIC DNA]</scope>
</reference>
<dbReference type="Pfam" id="PF13519">
    <property type="entry name" value="VWA_2"/>
    <property type="match status" value="1"/>
</dbReference>
<organism evidence="3 4">
    <name type="scientific">Candidatus Niyogibacteria bacterium CG10_big_fil_rev_8_21_14_0_10_42_19</name>
    <dbReference type="NCBI Taxonomy" id="1974725"/>
    <lineage>
        <taxon>Bacteria</taxon>
        <taxon>Candidatus Niyogiibacteriota</taxon>
    </lineage>
</organism>
<name>A0A2H0TFP3_9BACT</name>
<feature type="transmembrane region" description="Helical" evidence="1">
    <location>
        <begin position="46"/>
        <end position="69"/>
    </location>
</feature>
<dbReference type="EMBL" id="PFCN01000021">
    <property type="protein sequence ID" value="PIR70376.1"/>
    <property type="molecule type" value="Genomic_DNA"/>
</dbReference>
<keyword evidence="1" id="KW-0472">Membrane</keyword>
<feature type="domain" description="VWFA" evidence="2">
    <location>
        <begin position="82"/>
        <end position="261"/>
    </location>
</feature>
<dbReference type="Gene3D" id="3.40.50.410">
    <property type="entry name" value="von Willebrand factor, type A domain"/>
    <property type="match status" value="1"/>
</dbReference>
<sequence>MHFDHPYILLLMILAPLPFLRLRPWVLFNFSSFLILPQNNLARKTVFASKIFSMGVIICLVLALSGPVYKAKEILRIEEGAQIVFVRDVSSSMFTKQEDEEGSVLNIDIASKLIKDFVYLRPGDEYALVDFGSAVVTRSGFLSDKKEFTSILFAPTTDLSGTVIDQALMRAISFFESTESINSRAIILLSDGVGRLDGVEDMVYWFSRVNVNFWWVFIGDENNWKTSDDMFGFINKYSLVGNAKAFRANNNLEIAEVINNIRSLESGIIRRPVEGSNHLLAPLLFKTAFALLCLLGIFVLFGLMVRKRKDG</sequence>
<feature type="transmembrane region" description="Helical" evidence="1">
    <location>
        <begin position="7"/>
        <end position="26"/>
    </location>
</feature>
<evidence type="ECO:0000313" key="4">
    <source>
        <dbReference type="Proteomes" id="UP000229383"/>
    </source>
</evidence>
<dbReference type="AlphaFoldDB" id="A0A2H0TFP3"/>
<dbReference type="InterPro" id="IPR002035">
    <property type="entry name" value="VWF_A"/>
</dbReference>
<gene>
    <name evidence="3" type="ORF">COU46_01790</name>
</gene>
<keyword evidence="1" id="KW-1133">Transmembrane helix</keyword>
<feature type="transmembrane region" description="Helical" evidence="1">
    <location>
        <begin position="279"/>
        <end position="305"/>
    </location>
</feature>